<gene>
    <name evidence="7" type="ORF">N495_03280</name>
</gene>
<dbReference type="InterPro" id="IPR000524">
    <property type="entry name" value="Tscrpt_reg_HTH_GntR"/>
</dbReference>
<dbReference type="CDD" id="cd00609">
    <property type="entry name" value="AAT_like"/>
    <property type="match status" value="1"/>
</dbReference>
<dbReference type="SUPFAM" id="SSF46785">
    <property type="entry name" value="Winged helix' DNA-binding domain"/>
    <property type="match status" value="1"/>
</dbReference>
<evidence type="ECO:0000256" key="4">
    <source>
        <dbReference type="ARBA" id="ARBA00023125"/>
    </source>
</evidence>
<dbReference type="RefSeq" id="WP_043031434.1">
    <property type="nucleotide sequence ID" value="NZ_JXSU01000007.1"/>
</dbReference>
<evidence type="ECO:0000256" key="3">
    <source>
        <dbReference type="ARBA" id="ARBA00023015"/>
    </source>
</evidence>
<dbReference type="SUPFAM" id="SSF53383">
    <property type="entry name" value="PLP-dependent transferases"/>
    <property type="match status" value="1"/>
</dbReference>
<dbReference type="GO" id="GO:0003700">
    <property type="term" value="F:DNA-binding transcription factor activity"/>
    <property type="evidence" value="ECO:0007669"/>
    <property type="project" value="InterPro"/>
</dbReference>
<accession>A0A0D1BV43</accession>
<reference evidence="7 8" key="1">
    <citation type="submission" date="2014-06" db="EMBL/GenBank/DDBJ databases">
        <title>Genome characterization of distinct group I Clostridium botulinum lineages.</title>
        <authorList>
            <person name="Giordani F."/>
            <person name="Anselmo A."/>
            <person name="Fillo S."/>
            <person name="Palozzi A.M."/>
            <person name="Fortunato A."/>
            <person name="Gentile B."/>
            <person name="Ciammaruconi A."/>
            <person name="Anniballi F."/>
            <person name="De Medici D."/>
            <person name="Lista F."/>
        </authorList>
    </citation>
    <scope>NUCLEOTIDE SEQUENCE [LARGE SCALE GENOMIC DNA]</scope>
    <source>
        <strain evidence="7 8">B2 450</strain>
    </source>
</reference>
<evidence type="ECO:0000256" key="1">
    <source>
        <dbReference type="ARBA" id="ARBA00005384"/>
    </source>
</evidence>
<dbReference type="InterPro" id="IPR015421">
    <property type="entry name" value="PyrdxlP-dep_Trfase_major"/>
</dbReference>
<dbReference type="HOGENOM" id="CLU_017584_0_1_9"/>
<organism evidence="7 8">
    <name type="scientific">Clostridium botulinum B2 450</name>
    <dbReference type="NCBI Taxonomy" id="1379739"/>
    <lineage>
        <taxon>Bacteria</taxon>
        <taxon>Bacillati</taxon>
        <taxon>Bacillota</taxon>
        <taxon>Clostridia</taxon>
        <taxon>Eubacteriales</taxon>
        <taxon>Clostridiaceae</taxon>
        <taxon>Clostridium</taxon>
    </lineage>
</organism>
<feature type="domain" description="HTH gntR-type" evidence="6">
    <location>
        <begin position="10"/>
        <end position="78"/>
    </location>
</feature>
<dbReference type="Pfam" id="PF00392">
    <property type="entry name" value="GntR"/>
    <property type="match status" value="1"/>
</dbReference>
<dbReference type="SMART" id="SM00345">
    <property type="entry name" value="HTH_GNTR"/>
    <property type="match status" value="1"/>
</dbReference>
<dbReference type="PANTHER" id="PTHR46577">
    <property type="entry name" value="HTH-TYPE TRANSCRIPTIONAL REGULATORY PROTEIN GABR"/>
    <property type="match status" value="1"/>
</dbReference>
<keyword evidence="3" id="KW-0805">Transcription regulation</keyword>
<dbReference type="OrthoDB" id="9808770at2"/>
<dbReference type="GO" id="GO:0003677">
    <property type="term" value="F:DNA binding"/>
    <property type="evidence" value="ECO:0007669"/>
    <property type="project" value="UniProtKB-KW"/>
</dbReference>
<keyword evidence="4" id="KW-0238">DNA-binding</keyword>
<dbReference type="Gene3D" id="3.40.640.10">
    <property type="entry name" value="Type I PLP-dependent aspartate aminotransferase-like (Major domain)"/>
    <property type="match status" value="1"/>
</dbReference>
<dbReference type="PANTHER" id="PTHR46577:SF1">
    <property type="entry name" value="HTH-TYPE TRANSCRIPTIONAL REGULATORY PROTEIN GABR"/>
    <property type="match status" value="1"/>
</dbReference>
<dbReference type="EMBL" id="JXSU01000007">
    <property type="protein sequence ID" value="KIS22646.1"/>
    <property type="molecule type" value="Genomic_DNA"/>
</dbReference>
<dbReference type="InterPro" id="IPR036388">
    <property type="entry name" value="WH-like_DNA-bd_sf"/>
</dbReference>
<dbReference type="PATRIC" id="fig|1379739.3.peg.968"/>
<comment type="similarity">
    <text evidence="1">In the C-terminal section; belongs to the class-I pyridoxal-phosphate-dependent aminotransferase family.</text>
</comment>
<dbReference type="CDD" id="cd07377">
    <property type="entry name" value="WHTH_GntR"/>
    <property type="match status" value="1"/>
</dbReference>
<comment type="caution">
    <text evidence="7">The sequence shown here is derived from an EMBL/GenBank/DDBJ whole genome shotgun (WGS) entry which is preliminary data.</text>
</comment>
<evidence type="ECO:0000256" key="5">
    <source>
        <dbReference type="ARBA" id="ARBA00023163"/>
    </source>
</evidence>
<dbReference type="InterPro" id="IPR036390">
    <property type="entry name" value="WH_DNA-bd_sf"/>
</dbReference>
<evidence type="ECO:0000259" key="6">
    <source>
        <dbReference type="PROSITE" id="PS50949"/>
    </source>
</evidence>
<evidence type="ECO:0000313" key="8">
    <source>
        <dbReference type="Proteomes" id="UP000032250"/>
    </source>
</evidence>
<dbReference type="AlphaFoldDB" id="A0A0D1BV43"/>
<protein>
    <submittedName>
        <fullName evidence="7">GntR family transcriptional regulator</fullName>
    </submittedName>
</protein>
<dbReference type="InterPro" id="IPR051446">
    <property type="entry name" value="HTH_trans_reg/aminotransferase"/>
</dbReference>
<dbReference type="Gene3D" id="1.10.10.10">
    <property type="entry name" value="Winged helix-like DNA-binding domain superfamily/Winged helix DNA-binding domain"/>
    <property type="match status" value="1"/>
</dbReference>
<dbReference type="PROSITE" id="PS50949">
    <property type="entry name" value="HTH_GNTR"/>
    <property type="match status" value="1"/>
</dbReference>
<dbReference type="InterPro" id="IPR004839">
    <property type="entry name" value="Aminotransferase_I/II_large"/>
</dbReference>
<dbReference type="Proteomes" id="UP000032250">
    <property type="component" value="Unassembled WGS sequence"/>
</dbReference>
<evidence type="ECO:0000313" key="7">
    <source>
        <dbReference type="EMBL" id="KIS22646.1"/>
    </source>
</evidence>
<sequence>MLYIDRGSNIPIYQQIYEQMKRDIISGNLPVESRVISTRVLASELQVGRNSVENAYDQLRLEGYITSIPGSGYIVNKLEFDLIQESPKEQRQSKLLTEHLAVIPDKIKYSFQYGELDETNFPKKLWGTYVGNVLDEPLAHSMHSYGDGKGDPQLRQQIKQYLYHSRGVQCETEQIILCSGTQSALETIIRIFSGKKTVAMEEPCYDGARAVFQSNDFKILPVPVREDGIDLQKLSSQSIPMVYLSPSHQFPTGAVMPIHNRMEVLNLAHQRDMMIIEDDYDSEFRYKGRPIPSLQSIDQAGRVIYVGTFSKALSPGLRISYLVLPTWLLAAYQEKYRGYQCTIPLIEQKVLLHFMQDGHWEKHIRRVCLSQKKKHDTLIAAIQQIIGDRVRVYGHHAGLHILLEFVDGQQEDTLVQKAMRYGVQVRPVSPFWLEKGRYSGNAVVLGYGKIKEKDIVPAVELLNKAWFQE</sequence>
<evidence type="ECO:0000256" key="2">
    <source>
        <dbReference type="ARBA" id="ARBA00022898"/>
    </source>
</evidence>
<dbReference type="GO" id="GO:0030170">
    <property type="term" value="F:pyridoxal phosphate binding"/>
    <property type="evidence" value="ECO:0007669"/>
    <property type="project" value="InterPro"/>
</dbReference>
<dbReference type="Pfam" id="PF00155">
    <property type="entry name" value="Aminotran_1_2"/>
    <property type="match status" value="1"/>
</dbReference>
<name>A0A0D1BV43_CLOBO</name>
<dbReference type="InterPro" id="IPR015424">
    <property type="entry name" value="PyrdxlP-dep_Trfase"/>
</dbReference>
<keyword evidence="2" id="KW-0663">Pyridoxal phosphate</keyword>
<proteinExistence type="inferred from homology"/>
<keyword evidence="5" id="KW-0804">Transcription</keyword>